<dbReference type="EMBL" id="BRVP01000010">
    <property type="protein sequence ID" value="GLB52689.1"/>
    <property type="molecule type" value="Genomic_DNA"/>
</dbReference>
<sequence length="337" mass="38668">MIQLAHKKALLFSLFFSLLFVVALPAQTIKGYVYDKETLEPMQGVTIYFDGTSIGTVSNIEGYFELTTKTKVTATLIVSYIGYYSEHIDDPYKAKIFKVYLSEKSFDLEEVVLQADPFSREAKLAVFKREFLGEGYEGVCEIKNVDAVTVTFNMKSSKLLAYASQPLKIINKDLGYEITYNLVKFEATYTQNTLYRSYLKGVFYSGSSFFLDTSKGAGKYARRRKKLYYGSVLHFIRSLASETLTEQKFGMFKNRFQVNPKDYFTVKDSLNIKFISTTQPKWDILYKKDKQSALEVDKSGFFVDTYGNFTPSNALVFGGYIGRMRFKETLPLDYRPK</sequence>
<proteinExistence type="predicted"/>
<dbReference type="SUPFAM" id="SSF49464">
    <property type="entry name" value="Carboxypeptidase regulatory domain-like"/>
    <property type="match status" value="1"/>
</dbReference>
<reference evidence="1" key="1">
    <citation type="submission" date="2022-07" db="EMBL/GenBank/DDBJ databases">
        <title>Taxonomy of Novel Oxalotrophic and Methylotrophic Bacteria.</title>
        <authorList>
            <person name="Sahin N."/>
            <person name="Tani A."/>
        </authorList>
    </citation>
    <scope>NUCLEOTIDE SEQUENCE</scope>
    <source>
        <strain evidence="1">AM327</strain>
    </source>
</reference>
<evidence type="ECO:0000313" key="2">
    <source>
        <dbReference type="Proteomes" id="UP001143545"/>
    </source>
</evidence>
<evidence type="ECO:0008006" key="3">
    <source>
        <dbReference type="Google" id="ProtNLM"/>
    </source>
</evidence>
<accession>A0A9W6B518</accession>
<dbReference type="Pfam" id="PF13715">
    <property type="entry name" value="CarbopepD_reg_2"/>
    <property type="match status" value="1"/>
</dbReference>
<gene>
    <name evidence="1" type="ORF">NBRC110019_17290</name>
</gene>
<dbReference type="AlphaFoldDB" id="A0A9W6B518"/>
<protein>
    <recommendedName>
        <fullName evidence="3">Carboxypeptidase-like regulatory domain-containing protein</fullName>
    </recommendedName>
</protein>
<name>A0A9W6B518_9FLAO</name>
<keyword evidence="2" id="KW-1185">Reference proteome</keyword>
<dbReference type="Proteomes" id="UP001143545">
    <property type="component" value="Unassembled WGS sequence"/>
</dbReference>
<dbReference type="RefSeq" id="WP_281754143.1">
    <property type="nucleotide sequence ID" value="NZ_BRVP01000010.1"/>
</dbReference>
<evidence type="ECO:0000313" key="1">
    <source>
        <dbReference type="EMBL" id="GLB52689.1"/>
    </source>
</evidence>
<dbReference type="InterPro" id="IPR008969">
    <property type="entry name" value="CarboxyPept-like_regulatory"/>
</dbReference>
<dbReference type="Gene3D" id="2.60.40.1120">
    <property type="entry name" value="Carboxypeptidase-like, regulatory domain"/>
    <property type="match status" value="1"/>
</dbReference>
<organism evidence="1 2">
    <name type="scientific">Neptunitalea chrysea</name>
    <dbReference type="NCBI Taxonomy" id="1647581"/>
    <lineage>
        <taxon>Bacteria</taxon>
        <taxon>Pseudomonadati</taxon>
        <taxon>Bacteroidota</taxon>
        <taxon>Flavobacteriia</taxon>
        <taxon>Flavobacteriales</taxon>
        <taxon>Flavobacteriaceae</taxon>
        <taxon>Neptunitalea</taxon>
    </lineage>
</organism>
<comment type="caution">
    <text evidence="1">The sequence shown here is derived from an EMBL/GenBank/DDBJ whole genome shotgun (WGS) entry which is preliminary data.</text>
</comment>